<evidence type="ECO:0000313" key="1">
    <source>
        <dbReference type="EMBL" id="AXF20447.1"/>
    </source>
</evidence>
<evidence type="ECO:0000313" key="2">
    <source>
        <dbReference type="Proteomes" id="UP000253104"/>
    </source>
</evidence>
<proteinExistence type="predicted"/>
<accession>A0A2Z5MVG0</accession>
<protein>
    <submittedName>
        <fullName evidence="1">Uncharacterized protein</fullName>
    </submittedName>
</protein>
<dbReference type="EMBL" id="CP024902">
    <property type="protein sequence ID" value="AXF20447.1"/>
    <property type="molecule type" value="Genomic_DNA"/>
</dbReference>
<reference evidence="1 2" key="1">
    <citation type="journal article" date="2018" name="ISME J.">
        <title>Involvement of Burkholderiaceae and sulfurous volatiles in disease-suppressive soils.</title>
        <authorList>
            <person name="Carrion V.J."/>
            <person name="Cordovez V."/>
            <person name="Tyc O."/>
            <person name="Etalo D.W."/>
            <person name="de Bruijn I."/>
            <person name="de Jager V.C."/>
            <person name="Medema M.H."/>
            <person name="Eberl L."/>
            <person name="Raaijmakers J.M."/>
        </authorList>
    </citation>
    <scope>NUCLEOTIDE SEQUENCE [LARGE SCALE GENOMIC DNA]</scope>
    <source>
        <strain evidence="2">mHSR5</strain>
    </source>
</reference>
<dbReference type="AlphaFoldDB" id="A0A2Z5MVG0"/>
<organism evidence="1 2">
    <name type="scientific">Burkholderia pyrrocinia</name>
    <name type="common">Pseudomonas pyrrocinia</name>
    <dbReference type="NCBI Taxonomy" id="60550"/>
    <lineage>
        <taxon>Bacteria</taxon>
        <taxon>Pseudomonadati</taxon>
        <taxon>Pseudomonadota</taxon>
        <taxon>Betaproteobacteria</taxon>
        <taxon>Burkholderiales</taxon>
        <taxon>Burkholderiaceae</taxon>
        <taxon>Burkholderia</taxon>
        <taxon>Burkholderia cepacia complex</taxon>
    </lineage>
</organism>
<gene>
    <name evidence="1" type="ORF">CUJ89_08100</name>
</gene>
<dbReference type="Proteomes" id="UP000253104">
    <property type="component" value="Chromosome mHSR5_A"/>
</dbReference>
<name>A0A2Z5MVG0_BURPY</name>
<sequence length="83" mass="9512">MSVVARAAKARSTERFDRSPCMTEKAASGRPFLHLRDVQSGCLQNTVPARRGNPAKPRRAVLSGTFRRELRYRFCDMLRARKF</sequence>